<evidence type="ECO:0000256" key="1">
    <source>
        <dbReference type="SAM" id="SignalP"/>
    </source>
</evidence>
<dbReference type="eggNOG" id="COG4206">
    <property type="taxonomic scope" value="Bacteria"/>
</dbReference>
<sequence>MLLIRPLKHFFVFLLLAVSFSSQAQSHFSKEIEGKVSSADGDVAATHVLNVSTKKAAITDIDGFFRILASLQDTLVFSAIQYQRKEIVVTAEILTSKTIYITLNPALNELKEVVVMPYNLTGNLTTDMKSEPVVVAATLGLPNAYVVKKTQSERKLNEATTGGGLVPINPIINAITGRTKMLKDRVKRDEKYARTERVRAFYMDTLYVTELKIPALKIDDFLYFCEVDDSFSSVVDTHDKIRIWEFLRKKSKVYRENNNIEAP</sequence>
<protein>
    <recommendedName>
        <fullName evidence="4">Outer membrane protein</fullName>
    </recommendedName>
</protein>
<dbReference type="Pfam" id="PF13715">
    <property type="entry name" value="CarbopepD_reg_2"/>
    <property type="match status" value="1"/>
</dbReference>
<dbReference type="STRING" id="688270.Celal_2284"/>
<feature type="chain" id="PRO_5003215534" description="Outer membrane protein" evidence="1">
    <location>
        <begin position="25"/>
        <end position="263"/>
    </location>
</feature>
<gene>
    <name evidence="2" type="ordered locus">Celal_2284</name>
</gene>
<evidence type="ECO:0008006" key="4">
    <source>
        <dbReference type="Google" id="ProtNLM"/>
    </source>
</evidence>
<keyword evidence="1" id="KW-0732">Signal</keyword>
<evidence type="ECO:0000313" key="3">
    <source>
        <dbReference type="Proteomes" id="UP000008634"/>
    </source>
</evidence>
<dbReference type="SUPFAM" id="SSF49464">
    <property type="entry name" value="Carboxypeptidase regulatory domain-like"/>
    <property type="match status" value="1"/>
</dbReference>
<dbReference type="InterPro" id="IPR008969">
    <property type="entry name" value="CarboxyPept-like_regulatory"/>
</dbReference>
<organism evidence="2 3">
    <name type="scientific">Cellulophaga algicola (strain DSM 14237 / IC166 / ACAM 630)</name>
    <dbReference type="NCBI Taxonomy" id="688270"/>
    <lineage>
        <taxon>Bacteria</taxon>
        <taxon>Pseudomonadati</taxon>
        <taxon>Bacteroidota</taxon>
        <taxon>Flavobacteriia</taxon>
        <taxon>Flavobacteriales</taxon>
        <taxon>Flavobacteriaceae</taxon>
        <taxon>Cellulophaga</taxon>
    </lineage>
</organism>
<dbReference type="EMBL" id="CP002453">
    <property type="protein sequence ID" value="ADV49576.1"/>
    <property type="molecule type" value="Genomic_DNA"/>
</dbReference>
<dbReference type="RefSeq" id="WP_013551050.1">
    <property type="nucleotide sequence ID" value="NC_014934.1"/>
</dbReference>
<proteinExistence type="predicted"/>
<keyword evidence="3" id="KW-1185">Reference proteome</keyword>
<feature type="signal peptide" evidence="1">
    <location>
        <begin position="1"/>
        <end position="24"/>
    </location>
</feature>
<dbReference type="KEGG" id="cao:Celal_2284"/>
<dbReference type="HOGENOM" id="CLU_088900_2_1_10"/>
<name>E6X6N8_CELAD</name>
<accession>E6X6N8</accession>
<evidence type="ECO:0000313" key="2">
    <source>
        <dbReference type="EMBL" id="ADV49576.1"/>
    </source>
</evidence>
<dbReference type="AlphaFoldDB" id="E6X6N8"/>
<dbReference type="Proteomes" id="UP000008634">
    <property type="component" value="Chromosome"/>
</dbReference>
<reference evidence="2 3" key="1">
    <citation type="journal article" date="2010" name="Stand. Genomic Sci.">
        <title>Complete genome sequence of Cellulophaga algicola type strain (IC166).</title>
        <authorList>
            <person name="Abt B."/>
            <person name="Lu M."/>
            <person name="Misra M."/>
            <person name="Han C."/>
            <person name="Nolan M."/>
            <person name="Lucas S."/>
            <person name="Hammon N."/>
            <person name="Deshpande S."/>
            <person name="Cheng J.F."/>
            <person name="Tapia R."/>
            <person name="Goodwin L."/>
            <person name="Pitluck S."/>
            <person name="Liolios K."/>
            <person name="Pagani I."/>
            <person name="Ivanova N."/>
            <person name="Mavromatis K."/>
            <person name="Ovchinikova G."/>
            <person name="Pati A."/>
            <person name="Chen A."/>
            <person name="Palaniappan K."/>
            <person name="Land M."/>
            <person name="Hauser L."/>
            <person name="Chang Y.J."/>
            <person name="Jeffries C.D."/>
            <person name="Detter J.C."/>
            <person name="Brambilla E."/>
            <person name="Rohde M."/>
            <person name="Tindall B.J."/>
            <person name="Goker M."/>
            <person name="Woyke T."/>
            <person name="Bristow J."/>
            <person name="Eisen J.A."/>
            <person name="Markowitz V."/>
            <person name="Hugenholtz P."/>
            <person name="Kyrpides N.C."/>
            <person name="Klenk H.P."/>
            <person name="Lapidus A."/>
        </authorList>
    </citation>
    <scope>NUCLEOTIDE SEQUENCE [LARGE SCALE GENOMIC DNA]</scope>
    <source>
        <strain evidence="3">DSM 14237 / IC166 / ACAM 630</strain>
    </source>
</reference>